<evidence type="ECO:0000313" key="2">
    <source>
        <dbReference type="EMBL" id="EID73033.1"/>
    </source>
</evidence>
<protein>
    <recommendedName>
        <fullName evidence="1">Haem-binding domain-containing protein</fullName>
    </recommendedName>
</protein>
<evidence type="ECO:0000313" key="3">
    <source>
        <dbReference type="Proteomes" id="UP000005938"/>
    </source>
</evidence>
<feature type="domain" description="Haem-binding" evidence="1">
    <location>
        <begin position="12"/>
        <end position="147"/>
    </location>
</feature>
<dbReference type="OrthoDB" id="196738at2"/>
<dbReference type="RefSeq" id="WP_008240446.1">
    <property type="nucleotide sequence ID" value="NZ_AJJU01000023.1"/>
</dbReference>
<comment type="caution">
    <text evidence="2">The sequence shown here is derived from an EMBL/GenBank/DDBJ whole genome shotgun (WGS) entry which is preliminary data.</text>
</comment>
<dbReference type="SMART" id="SM01235">
    <property type="entry name" value="Haem_bd"/>
    <property type="match status" value="1"/>
</dbReference>
<dbReference type="PATRIC" id="fig|946077.3.peg.2183"/>
<organism evidence="2 3">
    <name type="scientific">Imtechella halotolerans K1</name>
    <dbReference type="NCBI Taxonomy" id="946077"/>
    <lineage>
        <taxon>Bacteria</taxon>
        <taxon>Pseudomonadati</taxon>
        <taxon>Bacteroidota</taxon>
        <taxon>Flavobacteriia</taxon>
        <taxon>Flavobacteriales</taxon>
        <taxon>Flavobacteriaceae</taxon>
        <taxon>Imtechella</taxon>
    </lineage>
</organism>
<dbReference type="STRING" id="946077.W5A_10819"/>
<name>I0W9G7_9FLAO</name>
<sequence length="162" mass="18888">MKILKKIGWLLLVVLIALQFFRPEKNVSEEIPETDLIVALNPPAEIATMLKTSCYDCHSNNTAYPWYSEVAPLSYWISDHVKDGKKHLDFSIWETYTAKKKAHKMEEFVEEVKEHKMPLESYLWIHKEAVLTPEQITQLVGWADQQRVSYQEVAKQEQADLP</sequence>
<proteinExistence type="predicted"/>
<accession>I0W9G7</accession>
<reference evidence="2 3" key="1">
    <citation type="journal article" date="2012" name="J. Bacteriol.">
        <title>Genome Sequence of the Halotolerant Bacterium Imtechella halotolerans K1T.</title>
        <authorList>
            <person name="Kumar S."/>
            <person name="Vikram S."/>
            <person name="Subramanian S."/>
            <person name="Raghava G.P."/>
            <person name="Pinnaka A.K."/>
        </authorList>
    </citation>
    <scope>NUCLEOTIDE SEQUENCE [LARGE SCALE GENOMIC DNA]</scope>
    <source>
        <strain evidence="2 3">K1</strain>
    </source>
</reference>
<dbReference type="Proteomes" id="UP000005938">
    <property type="component" value="Unassembled WGS sequence"/>
</dbReference>
<keyword evidence="3" id="KW-1185">Reference proteome</keyword>
<evidence type="ECO:0000259" key="1">
    <source>
        <dbReference type="SMART" id="SM01235"/>
    </source>
</evidence>
<dbReference type="eggNOG" id="COG2010">
    <property type="taxonomic scope" value="Bacteria"/>
</dbReference>
<dbReference type="InterPro" id="IPR025992">
    <property type="entry name" value="Haem-bd"/>
</dbReference>
<dbReference type="AlphaFoldDB" id="I0W9G7"/>
<dbReference type="Pfam" id="PF14376">
    <property type="entry name" value="Haem_bd"/>
    <property type="match status" value="1"/>
</dbReference>
<dbReference type="EMBL" id="AJJU01000023">
    <property type="protein sequence ID" value="EID73033.1"/>
    <property type="molecule type" value="Genomic_DNA"/>
</dbReference>
<gene>
    <name evidence="2" type="ORF">W5A_10819</name>
</gene>